<dbReference type="Pfam" id="PF10547">
    <property type="entry name" value="P22_AR_N"/>
    <property type="match status" value="1"/>
</dbReference>
<protein>
    <submittedName>
        <fullName evidence="2">Phage antirepressor N-terminal domain-containing protein</fullName>
    </submittedName>
</protein>
<dbReference type="InterPro" id="IPR018875">
    <property type="entry name" value="Antirepressor_Ant_N"/>
</dbReference>
<gene>
    <name evidence="2" type="ORF">ACFOW1_09590</name>
</gene>
<name>A0ABV8PW49_9BACT</name>
<dbReference type="EMBL" id="JBHSDC010000018">
    <property type="protein sequence ID" value="MFC4232143.1"/>
    <property type="molecule type" value="Genomic_DNA"/>
</dbReference>
<comment type="caution">
    <text evidence="2">The sequence shown here is derived from an EMBL/GenBank/DDBJ whole genome shotgun (WGS) entry which is preliminary data.</text>
</comment>
<keyword evidence="3" id="KW-1185">Reference proteome</keyword>
<evidence type="ECO:0000259" key="1">
    <source>
        <dbReference type="Pfam" id="PF10547"/>
    </source>
</evidence>
<reference evidence="3" key="1">
    <citation type="journal article" date="2019" name="Int. J. Syst. Evol. Microbiol.">
        <title>The Global Catalogue of Microorganisms (GCM) 10K type strain sequencing project: providing services to taxonomists for standard genome sequencing and annotation.</title>
        <authorList>
            <consortium name="The Broad Institute Genomics Platform"/>
            <consortium name="The Broad Institute Genome Sequencing Center for Infectious Disease"/>
            <person name="Wu L."/>
            <person name="Ma J."/>
        </authorList>
    </citation>
    <scope>NUCLEOTIDE SEQUENCE [LARGE SCALE GENOMIC DNA]</scope>
    <source>
        <strain evidence="3">CECT 8010</strain>
    </source>
</reference>
<dbReference type="RefSeq" id="WP_379013884.1">
    <property type="nucleotide sequence ID" value="NZ_JBHSDC010000018.1"/>
</dbReference>
<accession>A0ABV8PW49</accession>
<dbReference type="Proteomes" id="UP001595906">
    <property type="component" value="Unassembled WGS sequence"/>
</dbReference>
<feature type="domain" description="Antirepressor protein ant N-terminal" evidence="1">
    <location>
        <begin position="8"/>
        <end position="109"/>
    </location>
</feature>
<evidence type="ECO:0000313" key="3">
    <source>
        <dbReference type="Proteomes" id="UP001595906"/>
    </source>
</evidence>
<evidence type="ECO:0000313" key="2">
    <source>
        <dbReference type="EMBL" id="MFC4232143.1"/>
    </source>
</evidence>
<sequence>MTTEKFLDFNGKKLTLVNEDGKFFIALKPIIEVLDIDWDNHKKWLQNHPIFKSVKVNITSTGSDGKSYKMVCLPEKFVYGWLLSFTPKTEEHIAFQRECYDVLYGHFHNALNMRQHDLLTRQQMKDEYQKLHFAKMNEDADYKRMIELEQAIKSVNKNLTSQDESLLAGQALLDFEAK</sequence>
<organism evidence="2 3">
    <name type="scientific">Parasediminibacterium paludis</name>
    <dbReference type="NCBI Taxonomy" id="908966"/>
    <lineage>
        <taxon>Bacteria</taxon>
        <taxon>Pseudomonadati</taxon>
        <taxon>Bacteroidota</taxon>
        <taxon>Chitinophagia</taxon>
        <taxon>Chitinophagales</taxon>
        <taxon>Chitinophagaceae</taxon>
        <taxon>Parasediminibacterium</taxon>
    </lineage>
</organism>
<proteinExistence type="predicted"/>